<evidence type="ECO:0000313" key="2">
    <source>
        <dbReference type="Proteomes" id="UP001594351"/>
    </source>
</evidence>
<keyword evidence="2" id="KW-1185">Reference proteome</keyword>
<dbReference type="Proteomes" id="UP001594351">
    <property type="component" value="Unassembled WGS sequence"/>
</dbReference>
<evidence type="ECO:0000313" key="1">
    <source>
        <dbReference type="EMBL" id="MFC1850591.1"/>
    </source>
</evidence>
<dbReference type="PANTHER" id="PTHR43861">
    <property type="entry name" value="TRANS-ACONITATE 2-METHYLTRANSFERASE-RELATED"/>
    <property type="match status" value="1"/>
</dbReference>
<dbReference type="CDD" id="cd02440">
    <property type="entry name" value="AdoMet_MTases"/>
    <property type="match status" value="1"/>
</dbReference>
<dbReference type="Pfam" id="PF13489">
    <property type="entry name" value="Methyltransf_23"/>
    <property type="match status" value="1"/>
</dbReference>
<dbReference type="GO" id="GO:0032259">
    <property type="term" value="P:methylation"/>
    <property type="evidence" value="ECO:0007669"/>
    <property type="project" value="UniProtKB-KW"/>
</dbReference>
<accession>A0ABV6YWX3</accession>
<dbReference type="EC" id="2.1.1.222" evidence="1"/>
<dbReference type="SUPFAM" id="SSF53335">
    <property type="entry name" value="S-adenosyl-L-methionine-dependent methyltransferases"/>
    <property type="match status" value="1"/>
</dbReference>
<comment type="caution">
    <text evidence="1">The sequence shown here is derived from an EMBL/GenBank/DDBJ whole genome shotgun (WGS) entry which is preliminary data.</text>
</comment>
<gene>
    <name evidence="1" type="ORF">ACFL27_10400</name>
</gene>
<dbReference type="InterPro" id="IPR029063">
    <property type="entry name" value="SAM-dependent_MTases_sf"/>
</dbReference>
<dbReference type="EMBL" id="JBHPBY010000110">
    <property type="protein sequence ID" value="MFC1850591.1"/>
    <property type="molecule type" value="Genomic_DNA"/>
</dbReference>
<reference evidence="1 2" key="1">
    <citation type="submission" date="2024-09" db="EMBL/GenBank/DDBJ databases">
        <title>Laminarin stimulates single cell rates of sulfate reduction while oxygen inhibits transcriptomic activity in coastal marine sediment.</title>
        <authorList>
            <person name="Lindsay M."/>
            <person name="Orcutt B."/>
            <person name="Emerson D."/>
            <person name="Stepanauskas R."/>
            <person name="D'Angelo T."/>
        </authorList>
    </citation>
    <scope>NUCLEOTIDE SEQUENCE [LARGE SCALE GENOMIC DNA]</scope>
    <source>
        <strain evidence="1">SAG AM-311-K15</strain>
    </source>
</reference>
<dbReference type="Gene3D" id="3.40.50.150">
    <property type="entry name" value="Vaccinia Virus protein VP39"/>
    <property type="match status" value="1"/>
</dbReference>
<protein>
    <submittedName>
        <fullName evidence="1">Class I SAM-dependent methyltransferase</fullName>
        <ecNumber evidence="1">2.1.1.222</ecNumber>
        <ecNumber evidence="1">2.1.1.64</ecNumber>
    </submittedName>
</protein>
<keyword evidence="1" id="KW-0489">Methyltransferase</keyword>
<proteinExistence type="predicted"/>
<sequence length="251" mass="28665">MAHDLDLHYNSKFREEKKGAQSGLMRDFSFPVNRQEACVSFFSRYFNSGSILELGAGNGVTARNLLHRLSTCNSYVASDFSSESIVHLRTYLDDPRVTVTHLDVENISGDEDKYDAIIMVALIEHLINPLKTLQRIQRMLKPSGFLYIDTPNVAKYTRRLQLLLGKFPSTASKNEGLTLYSGGPVDLLDEGHLSYFTYRSLRKLLLERCGFSRTEKLAYSNGKYFGKQFENRLARLWPEMFSSSAVFIAYR</sequence>
<dbReference type="EC" id="2.1.1.64" evidence="1"/>
<dbReference type="GO" id="GO:0061542">
    <property type="term" value="F:3-demethylubiquinol 3-O-methyltransferase activity"/>
    <property type="evidence" value="ECO:0007669"/>
    <property type="project" value="UniProtKB-EC"/>
</dbReference>
<dbReference type="GO" id="GO:0102208">
    <property type="term" value="F:2-polyprenyl-6-hydroxyphenol methylase activity"/>
    <property type="evidence" value="ECO:0007669"/>
    <property type="project" value="UniProtKB-EC"/>
</dbReference>
<name>A0ABV6YWX3_UNCC1</name>
<organism evidence="1 2">
    <name type="scientific">candidate division CSSED10-310 bacterium</name>
    <dbReference type="NCBI Taxonomy" id="2855610"/>
    <lineage>
        <taxon>Bacteria</taxon>
        <taxon>Bacteria division CSSED10-310</taxon>
    </lineage>
</organism>
<keyword evidence="1" id="KW-0808">Transferase</keyword>